<evidence type="ECO:0000313" key="11">
    <source>
        <dbReference type="EMBL" id="KGR88192.1"/>
    </source>
</evidence>
<evidence type="ECO:0000256" key="6">
    <source>
        <dbReference type="ARBA" id="ARBA00022989"/>
    </source>
</evidence>
<dbReference type="InterPro" id="IPR028362">
    <property type="entry name" value="AlgI"/>
</dbReference>
<evidence type="ECO:0000256" key="8">
    <source>
        <dbReference type="ARBA" id="ARBA00023315"/>
    </source>
</evidence>
<feature type="transmembrane region" description="Helical" evidence="10">
    <location>
        <begin position="6"/>
        <end position="23"/>
    </location>
</feature>
<comment type="caution">
    <text evidence="11">The sequence shown here is derived from an EMBL/GenBank/DDBJ whole genome shotgun (WGS) entry which is preliminary data.</text>
</comment>
<name>A0A0A3JME8_9BACI</name>
<sequence>MLFNSFVFAFVFLPIVFCVYFLLGKLKNKDISTLFLVAASLYFYSYFEINFLYLISFSMAVNFGLGHVLIKAHSYRRTILTIGIIFNVLLLGYFKYADFFIENYNWIFDQNLDLLYLALPLGISFITFQQIAYLVDIYRGEITHSKLSSYMIFSTFFPQLIAGPIVNHKDVMQDYEDPAKKRINLENVSKGSFIFLIGLVKKIVIADTFALWVTDGFNNYESLTFTEAWFVIIAYTVQLYFDFSGYCDMAIGLALMFNVRIPINFNSPYKARNIPDFWRRWHMTLNRFLTRYVYFPLGGSRKGEWFTMLNILIVFFISGFWHGAGWTFIIWGMLHGVASVIVRLFIKYGRIQLPYLVAWFMTFLFIILARVYFRSSSVEQAHHLFGTLFSPNLASLKAFISTPSAIFADAAAIEVWGYALNTPFILIGSLLVTLAICFFAKNSIQLLERFRFNWLHIWYIQLLAIILLATIFYVKKSSVFIYFNF</sequence>
<dbReference type="AlphaFoldDB" id="A0A0A3JME8"/>
<dbReference type="PIRSF" id="PIRSF500217">
    <property type="entry name" value="AlgI"/>
    <property type="match status" value="1"/>
</dbReference>
<evidence type="ECO:0000256" key="1">
    <source>
        <dbReference type="ARBA" id="ARBA00004651"/>
    </source>
</evidence>
<comment type="subcellular location">
    <subcellularLocation>
        <location evidence="1">Cell membrane</location>
        <topology evidence="1">Multi-pass membrane protein</topology>
    </subcellularLocation>
</comment>
<dbReference type="InterPro" id="IPR004299">
    <property type="entry name" value="MBOAT_fam"/>
</dbReference>
<accession>A0A0A3JME8</accession>
<dbReference type="PIRSF" id="PIRSF016636">
    <property type="entry name" value="AlgI_DltB"/>
    <property type="match status" value="1"/>
</dbReference>
<evidence type="ECO:0000256" key="7">
    <source>
        <dbReference type="ARBA" id="ARBA00023136"/>
    </source>
</evidence>
<dbReference type="GO" id="GO:0042121">
    <property type="term" value="P:alginic acid biosynthetic process"/>
    <property type="evidence" value="ECO:0007669"/>
    <property type="project" value="InterPro"/>
</dbReference>
<evidence type="ECO:0000256" key="10">
    <source>
        <dbReference type="SAM" id="Phobius"/>
    </source>
</evidence>
<feature type="transmembrane region" description="Helical" evidence="10">
    <location>
        <begin position="456"/>
        <end position="474"/>
    </location>
</feature>
<keyword evidence="12" id="KW-1185">Reference proteome</keyword>
<dbReference type="Pfam" id="PF03062">
    <property type="entry name" value="MBOAT"/>
    <property type="match status" value="1"/>
</dbReference>
<feature type="transmembrane region" description="Helical" evidence="10">
    <location>
        <begin position="77"/>
        <end position="94"/>
    </location>
</feature>
<reference evidence="11 12" key="1">
    <citation type="submission" date="2014-02" db="EMBL/GenBank/DDBJ databases">
        <title>Draft genome sequence of Lysinibacillus odysseyi NBRC 100172.</title>
        <authorList>
            <person name="Zhang F."/>
            <person name="Wang G."/>
            <person name="Zhang L."/>
        </authorList>
    </citation>
    <scope>NUCLEOTIDE SEQUENCE [LARGE SCALE GENOMIC DNA]</scope>
    <source>
        <strain evidence="11 12">NBRC 100172</strain>
    </source>
</reference>
<dbReference type="GO" id="GO:0016746">
    <property type="term" value="F:acyltransferase activity"/>
    <property type="evidence" value="ECO:0007669"/>
    <property type="project" value="UniProtKB-KW"/>
</dbReference>
<protein>
    <submittedName>
        <fullName evidence="11">Acetyltransferase</fullName>
    </submittedName>
</protein>
<dbReference type="STRING" id="1220589.CD32_02095"/>
<feature type="transmembrane region" description="Helical" evidence="10">
    <location>
        <begin position="393"/>
        <end position="412"/>
    </location>
</feature>
<feature type="transmembrane region" description="Helical" evidence="10">
    <location>
        <begin position="305"/>
        <end position="322"/>
    </location>
</feature>
<feature type="transmembrane region" description="Helical" evidence="10">
    <location>
        <begin position="114"/>
        <end position="135"/>
    </location>
</feature>
<dbReference type="RefSeq" id="WP_036150698.1">
    <property type="nucleotide sequence ID" value="NZ_AVCX01000021.1"/>
</dbReference>
<dbReference type="eggNOG" id="COG1696">
    <property type="taxonomic scope" value="Bacteria"/>
</dbReference>
<feature type="transmembrane region" description="Helical" evidence="10">
    <location>
        <begin position="53"/>
        <end position="70"/>
    </location>
</feature>
<feature type="transmembrane region" description="Helical" evidence="10">
    <location>
        <begin position="193"/>
        <end position="213"/>
    </location>
</feature>
<keyword evidence="4 9" id="KW-0808">Transferase</keyword>
<dbReference type="InterPro" id="IPR024194">
    <property type="entry name" value="Ac/AlaTfrase_AlgI/DltB"/>
</dbReference>
<evidence type="ECO:0000256" key="9">
    <source>
        <dbReference type="PIRNR" id="PIRNR016636"/>
    </source>
</evidence>
<keyword evidence="6 10" id="KW-1133">Transmembrane helix</keyword>
<evidence type="ECO:0000313" key="12">
    <source>
        <dbReference type="Proteomes" id="UP000030437"/>
    </source>
</evidence>
<evidence type="ECO:0000256" key="4">
    <source>
        <dbReference type="ARBA" id="ARBA00022679"/>
    </source>
</evidence>
<evidence type="ECO:0000256" key="5">
    <source>
        <dbReference type="ARBA" id="ARBA00022692"/>
    </source>
</evidence>
<evidence type="ECO:0000256" key="3">
    <source>
        <dbReference type="ARBA" id="ARBA00022475"/>
    </source>
</evidence>
<dbReference type="InterPro" id="IPR051085">
    <property type="entry name" value="MB_O-acyltransferase"/>
</dbReference>
<keyword evidence="3 9" id="KW-1003">Cell membrane</keyword>
<feature type="transmembrane region" description="Helical" evidence="10">
    <location>
        <begin position="424"/>
        <end position="444"/>
    </location>
</feature>
<comment type="similarity">
    <text evidence="2 9">Belongs to the membrane-bound acyltransferase family.</text>
</comment>
<dbReference type="OrthoDB" id="9805788at2"/>
<dbReference type="PANTHER" id="PTHR13285:SF23">
    <property type="entry name" value="TEICHOIC ACID D-ALANYLTRANSFERASE"/>
    <property type="match status" value="1"/>
</dbReference>
<keyword evidence="7 9" id="KW-0472">Membrane</keyword>
<organism evidence="11 12">
    <name type="scientific">Lysinibacillus odysseyi 34hs-1 = NBRC 100172</name>
    <dbReference type="NCBI Taxonomy" id="1220589"/>
    <lineage>
        <taxon>Bacteria</taxon>
        <taxon>Bacillati</taxon>
        <taxon>Bacillota</taxon>
        <taxon>Bacilli</taxon>
        <taxon>Bacillales</taxon>
        <taxon>Bacillaceae</taxon>
        <taxon>Lysinibacillus</taxon>
    </lineage>
</organism>
<dbReference type="PANTHER" id="PTHR13285">
    <property type="entry name" value="ACYLTRANSFERASE"/>
    <property type="match status" value="1"/>
</dbReference>
<dbReference type="EMBL" id="JPVP01000042">
    <property type="protein sequence ID" value="KGR88192.1"/>
    <property type="molecule type" value="Genomic_DNA"/>
</dbReference>
<dbReference type="Proteomes" id="UP000030437">
    <property type="component" value="Unassembled WGS sequence"/>
</dbReference>
<evidence type="ECO:0000256" key="2">
    <source>
        <dbReference type="ARBA" id="ARBA00010323"/>
    </source>
</evidence>
<feature type="transmembrane region" description="Helical" evidence="10">
    <location>
        <begin position="353"/>
        <end position="373"/>
    </location>
</feature>
<gene>
    <name evidence="11" type="ORF">CD32_02095</name>
</gene>
<proteinExistence type="inferred from homology"/>
<keyword evidence="5 10" id="KW-0812">Transmembrane</keyword>
<dbReference type="GO" id="GO:0005886">
    <property type="term" value="C:plasma membrane"/>
    <property type="evidence" value="ECO:0007669"/>
    <property type="project" value="UniProtKB-SubCell"/>
</dbReference>
<keyword evidence="8 9" id="KW-0012">Acyltransferase</keyword>